<evidence type="ECO:0000256" key="11">
    <source>
        <dbReference type="PIRNR" id="PIRNR036692"/>
    </source>
</evidence>
<evidence type="ECO:0000256" key="9">
    <source>
        <dbReference type="ARBA" id="ARBA00023239"/>
    </source>
</evidence>
<dbReference type="InterPro" id="IPR051318">
    <property type="entry name" value="Fe-S_L-Ser"/>
</dbReference>
<keyword evidence="9 11" id="KW-0456">Lyase</keyword>
<evidence type="ECO:0000313" key="14">
    <source>
        <dbReference type="EMBL" id="SHH29194.1"/>
    </source>
</evidence>
<dbReference type="InterPro" id="IPR004643">
    <property type="entry name" value="Fe-S_L-Ser_bsu"/>
</dbReference>
<dbReference type="AlphaFoldDB" id="A0A1M5RSD6"/>
<evidence type="ECO:0000256" key="12">
    <source>
        <dbReference type="RuleBase" id="RU366059"/>
    </source>
</evidence>
<dbReference type="PROSITE" id="PS51671">
    <property type="entry name" value="ACT"/>
    <property type="match status" value="1"/>
</dbReference>
<dbReference type="PANTHER" id="PTHR30182">
    <property type="entry name" value="L-SERINE DEHYDRATASE"/>
    <property type="match status" value="1"/>
</dbReference>
<reference evidence="14 15" key="1">
    <citation type="submission" date="2016-11" db="EMBL/GenBank/DDBJ databases">
        <authorList>
            <person name="Jaros S."/>
            <person name="Januszkiewicz K."/>
            <person name="Wedrychowicz H."/>
        </authorList>
    </citation>
    <scope>NUCLEOTIDE SEQUENCE [LARGE SCALE GENOMIC DNA]</scope>
    <source>
        <strain evidence="14 15">DSM 8605</strain>
    </source>
</reference>
<evidence type="ECO:0000256" key="6">
    <source>
        <dbReference type="ARBA" id="ARBA00022723"/>
    </source>
</evidence>
<organism evidence="14 15">
    <name type="scientific">Clostridium grantii DSM 8605</name>
    <dbReference type="NCBI Taxonomy" id="1121316"/>
    <lineage>
        <taxon>Bacteria</taxon>
        <taxon>Bacillati</taxon>
        <taxon>Bacillota</taxon>
        <taxon>Clostridia</taxon>
        <taxon>Eubacteriales</taxon>
        <taxon>Clostridiaceae</taxon>
        <taxon>Clostridium</taxon>
    </lineage>
</organism>
<keyword evidence="7 11" id="KW-0408">Iron</keyword>
<dbReference type="InterPro" id="IPR045865">
    <property type="entry name" value="ACT-like_dom_sf"/>
</dbReference>
<dbReference type="Proteomes" id="UP000184447">
    <property type="component" value="Unassembled WGS sequence"/>
</dbReference>
<dbReference type="PANTHER" id="PTHR30182:SF12">
    <property type="entry name" value="L-SERINE DEHYDRATASE, BETA CHAIN-RELATED"/>
    <property type="match status" value="1"/>
</dbReference>
<dbReference type="GO" id="GO:0051539">
    <property type="term" value="F:4 iron, 4 sulfur cluster binding"/>
    <property type="evidence" value="ECO:0007669"/>
    <property type="project" value="UniProtKB-UniRule"/>
</dbReference>
<keyword evidence="5 11" id="KW-0004">4Fe-4S</keyword>
<dbReference type="EMBL" id="FQXM01000003">
    <property type="protein sequence ID" value="SHH29194.1"/>
    <property type="molecule type" value="Genomic_DNA"/>
</dbReference>
<dbReference type="UniPathway" id="UPA00138"/>
<dbReference type="RefSeq" id="WP_073337035.1">
    <property type="nucleotide sequence ID" value="NZ_FQXM01000003.1"/>
</dbReference>
<keyword evidence="6 11" id="KW-0479">Metal-binding</keyword>
<evidence type="ECO:0000313" key="15">
    <source>
        <dbReference type="Proteomes" id="UP000184447"/>
    </source>
</evidence>
<evidence type="ECO:0000256" key="8">
    <source>
        <dbReference type="ARBA" id="ARBA00023014"/>
    </source>
</evidence>
<dbReference type="NCBIfam" id="TIGR00719">
    <property type="entry name" value="sda_beta"/>
    <property type="match status" value="1"/>
</dbReference>
<dbReference type="STRING" id="1121316.SAMN02745207_00696"/>
<dbReference type="PIRSF" id="PIRSF036692">
    <property type="entry name" value="SDH_B"/>
    <property type="match status" value="1"/>
</dbReference>
<dbReference type="Gene3D" id="3.30.1330.90">
    <property type="entry name" value="D-3-phosphoglycerate dehydrogenase, domain 3"/>
    <property type="match status" value="1"/>
</dbReference>
<comment type="similarity">
    <text evidence="3 11 12">Belongs to the iron-sulfur dependent L-serine dehydratase family.</text>
</comment>
<dbReference type="GO" id="GO:0006094">
    <property type="term" value="P:gluconeogenesis"/>
    <property type="evidence" value="ECO:0007669"/>
    <property type="project" value="UniProtKB-UniRule"/>
</dbReference>
<evidence type="ECO:0000256" key="5">
    <source>
        <dbReference type="ARBA" id="ARBA00022485"/>
    </source>
</evidence>
<proteinExistence type="inferred from homology"/>
<evidence type="ECO:0000256" key="4">
    <source>
        <dbReference type="ARBA" id="ARBA00022432"/>
    </source>
</evidence>
<dbReference type="GO" id="GO:0003941">
    <property type="term" value="F:L-serine ammonia-lyase activity"/>
    <property type="evidence" value="ECO:0007669"/>
    <property type="project" value="UniProtKB-UniRule"/>
</dbReference>
<name>A0A1M5RSD6_9CLOT</name>
<protein>
    <recommendedName>
        <fullName evidence="11">L-serine deaminase</fullName>
    </recommendedName>
</protein>
<sequence length="226" mass="24393">MKSYSLFDIVGPIMIGPSSSHTAGAARLGKIASIIAGEGIEKVDFYLHGSFGKTYKGHGTDKALVAGILGMEPWDDDLKESFNLANKKGLIYNFIEEDLGDVHPNTVKFNILKKDGKIFEVIGSSVGGGNIKIISVDGLNVDITGDYPTIIINHIDNPGVISKVTALLYNDHINIAFLKVFRAGRGSKATMIIETDSNVSQQLIENIQNTKDILSVKYINPVGEGE</sequence>
<gene>
    <name evidence="14" type="ORF">SAMN02745207_00696</name>
</gene>
<dbReference type="InterPro" id="IPR002912">
    <property type="entry name" value="ACT_dom"/>
</dbReference>
<comment type="cofactor">
    <cofactor evidence="1 12">
        <name>[4Fe-4S] cluster</name>
        <dbReference type="ChEBI" id="CHEBI:49883"/>
    </cofactor>
</comment>
<dbReference type="CDD" id="cd04903">
    <property type="entry name" value="ACT_LSD"/>
    <property type="match status" value="1"/>
</dbReference>
<dbReference type="GO" id="GO:0046872">
    <property type="term" value="F:metal ion binding"/>
    <property type="evidence" value="ECO:0007669"/>
    <property type="project" value="UniProtKB-UniRule"/>
</dbReference>
<dbReference type="OrthoDB" id="9813137at2"/>
<evidence type="ECO:0000256" key="1">
    <source>
        <dbReference type="ARBA" id="ARBA00001966"/>
    </source>
</evidence>
<dbReference type="SUPFAM" id="SSF143548">
    <property type="entry name" value="Serine metabolism enzymes domain"/>
    <property type="match status" value="1"/>
</dbReference>
<evidence type="ECO:0000256" key="2">
    <source>
        <dbReference type="ARBA" id="ARBA00004742"/>
    </source>
</evidence>
<keyword evidence="15" id="KW-1185">Reference proteome</keyword>
<keyword evidence="4 11" id="KW-0312">Gluconeogenesis</keyword>
<dbReference type="Pfam" id="PF03315">
    <property type="entry name" value="SDH_beta"/>
    <property type="match status" value="1"/>
</dbReference>
<dbReference type="InterPro" id="IPR005131">
    <property type="entry name" value="Ser_deHydtase_bsu"/>
</dbReference>
<evidence type="ECO:0000256" key="7">
    <source>
        <dbReference type="ARBA" id="ARBA00023004"/>
    </source>
</evidence>
<dbReference type="Gene3D" id="3.30.70.260">
    <property type="match status" value="1"/>
</dbReference>
<evidence type="ECO:0000256" key="10">
    <source>
        <dbReference type="ARBA" id="ARBA00049406"/>
    </source>
</evidence>
<dbReference type="SUPFAM" id="SSF55021">
    <property type="entry name" value="ACT-like"/>
    <property type="match status" value="1"/>
</dbReference>
<evidence type="ECO:0000259" key="13">
    <source>
        <dbReference type="PROSITE" id="PS51671"/>
    </source>
</evidence>
<evidence type="ECO:0000256" key="3">
    <source>
        <dbReference type="ARBA" id="ARBA00008636"/>
    </source>
</evidence>
<comment type="catalytic activity">
    <reaction evidence="10 11 12">
        <text>L-serine = pyruvate + NH4(+)</text>
        <dbReference type="Rhea" id="RHEA:19169"/>
        <dbReference type="ChEBI" id="CHEBI:15361"/>
        <dbReference type="ChEBI" id="CHEBI:28938"/>
        <dbReference type="ChEBI" id="CHEBI:33384"/>
        <dbReference type="EC" id="4.3.1.17"/>
    </reaction>
</comment>
<dbReference type="FunFam" id="3.30.70.260:FF:000008">
    <property type="entry name" value="D-3-phosphoglycerate dehydrogenase, chloroplastic"/>
    <property type="match status" value="1"/>
</dbReference>
<accession>A0A1M5RSD6</accession>
<feature type="domain" description="ACT" evidence="13">
    <location>
        <begin position="149"/>
        <end position="221"/>
    </location>
</feature>
<keyword evidence="8 11" id="KW-0411">Iron-sulfur</keyword>
<dbReference type="Pfam" id="PF01842">
    <property type="entry name" value="ACT"/>
    <property type="match status" value="1"/>
</dbReference>
<comment type="pathway">
    <text evidence="2 11">Carbohydrate biosynthesis; gluconeogenesis.</text>
</comment>
<dbReference type="InterPro" id="IPR029009">
    <property type="entry name" value="ASB_dom_sf"/>
</dbReference>